<proteinExistence type="predicted"/>
<name>A0ACB6ZBJ5_THEGA</name>
<dbReference type="EMBL" id="MU118046">
    <property type="protein sequence ID" value="KAF9646882.1"/>
    <property type="molecule type" value="Genomic_DNA"/>
</dbReference>
<dbReference type="Proteomes" id="UP000886501">
    <property type="component" value="Unassembled WGS sequence"/>
</dbReference>
<protein>
    <submittedName>
        <fullName evidence="1">Cytochrome P450</fullName>
    </submittedName>
</protein>
<reference evidence="1" key="2">
    <citation type="journal article" date="2020" name="Nat. Commun.">
        <title>Large-scale genome sequencing of mycorrhizal fungi provides insights into the early evolution of symbiotic traits.</title>
        <authorList>
            <person name="Miyauchi S."/>
            <person name="Kiss E."/>
            <person name="Kuo A."/>
            <person name="Drula E."/>
            <person name="Kohler A."/>
            <person name="Sanchez-Garcia M."/>
            <person name="Morin E."/>
            <person name="Andreopoulos B."/>
            <person name="Barry K.W."/>
            <person name="Bonito G."/>
            <person name="Buee M."/>
            <person name="Carver A."/>
            <person name="Chen C."/>
            <person name="Cichocki N."/>
            <person name="Clum A."/>
            <person name="Culley D."/>
            <person name="Crous P.W."/>
            <person name="Fauchery L."/>
            <person name="Girlanda M."/>
            <person name="Hayes R.D."/>
            <person name="Keri Z."/>
            <person name="LaButti K."/>
            <person name="Lipzen A."/>
            <person name="Lombard V."/>
            <person name="Magnuson J."/>
            <person name="Maillard F."/>
            <person name="Murat C."/>
            <person name="Nolan M."/>
            <person name="Ohm R.A."/>
            <person name="Pangilinan J."/>
            <person name="Pereira M.F."/>
            <person name="Perotto S."/>
            <person name="Peter M."/>
            <person name="Pfister S."/>
            <person name="Riley R."/>
            <person name="Sitrit Y."/>
            <person name="Stielow J.B."/>
            <person name="Szollosi G."/>
            <person name="Zifcakova L."/>
            <person name="Stursova M."/>
            <person name="Spatafora J.W."/>
            <person name="Tedersoo L."/>
            <person name="Vaario L.M."/>
            <person name="Yamada A."/>
            <person name="Yan M."/>
            <person name="Wang P."/>
            <person name="Xu J."/>
            <person name="Bruns T."/>
            <person name="Baldrian P."/>
            <person name="Vilgalys R."/>
            <person name="Dunand C."/>
            <person name="Henrissat B."/>
            <person name="Grigoriev I.V."/>
            <person name="Hibbett D."/>
            <person name="Nagy L.G."/>
            <person name="Martin F.M."/>
        </authorList>
    </citation>
    <scope>NUCLEOTIDE SEQUENCE</scope>
    <source>
        <strain evidence="1">P2</strain>
    </source>
</reference>
<organism evidence="1 2">
    <name type="scientific">Thelephora ganbajun</name>
    <name type="common">Ganba fungus</name>
    <dbReference type="NCBI Taxonomy" id="370292"/>
    <lineage>
        <taxon>Eukaryota</taxon>
        <taxon>Fungi</taxon>
        <taxon>Dikarya</taxon>
        <taxon>Basidiomycota</taxon>
        <taxon>Agaricomycotina</taxon>
        <taxon>Agaricomycetes</taxon>
        <taxon>Thelephorales</taxon>
        <taxon>Thelephoraceae</taxon>
        <taxon>Thelephora</taxon>
    </lineage>
</organism>
<gene>
    <name evidence="1" type="ORF">BDM02DRAFT_3117945</name>
</gene>
<accession>A0ACB6ZBJ5</accession>
<evidence type="ECO:0000313" key="1">
    <source>
        <dbReference type="EMBL" id="KAF9646882.1"/>
    </source>
</evidence>
<reference evidence="1" key="1">
    <citation type="submission" date="2019-10" db="EMBL/GenBank/DDBJ databases">
        <authorList>
            <consortium name="DOE Joint Genome Institute"/>
            <person name="Kuo A."/>
            <person name="Miyauchi S."/>
            <person name="Kiss E."/>
            <person name="Drula E."/>
            <person name="Kohler A."/>
            <person name="Sanchez-Garcia M."/>
            <person name="Andreopoulos B."/>
            <person name="Barry K.W."/>
            <person name="Bonito G."/>
            <person name="Buee M."/>
            <person name="Carver A."/>
            <person name="Chen C."/>
            <person name="Cichocki N."/>
            <person name="Clum A."/>
            <person name="Culley D."/>
            <person name="Crous P.W."/>
            <person name="Fauchery L."/>
            <person name="Girlanda M."/>
            <person name="Hayes R."/>
            <person name="Keri Z."/>
            <person name="Labutti K."/>
            <person name="Lipzen A."/>
            <person name="Lombard V."/>
            <person name="Magnuson J."/>
            <person name="Maillard F."/>
            <person name="Morin E."/>
            <person name="Murat C."/>
            <person name="Nolan M."/>
            <person name="Ohm R."/>
            <person name="Pangilinan J."/>
            <person name="Pereira M."/>
            <person name="Perotto S."/>
            <person name="Peter M."/>
            <person name="Riley R."/>
            <person name="Sitrit Y."/>
            <person name="Stielow B."/>
            <person name="Szollosi G."/>
            <person name="Zifcakova L."/>
            <person name="Stursova M."/>
            <person name="Spatafora J.W."/>
            <person name="Tedersoo L."/>
            <person name="Vaario L.-M."/>
            <person name="Yamada A."/>
            <person name="Yan M."/>
            <person name="Wang P."/>
            <person name="Xu J."/>
            <person name="Bruns T."/>
            <person name="Baldrian P."/>
            <person name="Vilgalys R."/>
            <person name="Henrissat B."/>
            <person name="Grigoriev I.V."/>
            <person name="Hibbett D."/>
            <person name="Nagy L.G."/>
            <person name="Martin F.M."/>
        </authorList>
    </citation>
    <scope>NUCLEOTIDE SEQUENCE</scope>
    <source>
        <strain evidence="1">P2</strain>
    </source>
</reference>
<comment type="caution">
    <text evidence="1">The sequence shown here is derived from an EMBL/GenBank/DDBJ whole genome shotgun (WGS) entry which is preliminary data.</text>
</comment>
<sequence>MSIDLMGADWTLGFMPYGNRWRTNRRLFHRFFNISAVERLDPRLFRGIRGFLRRLAESPEDFADHTRLLGGSLILSIVYGIEVDSQENQFFANAQQATYSLGPALLPGTFLVDWIPSLKYLPSWLPGAGFHAVAKRARRKLDEMKNLPFDHVKDNMKSGSSYSPSIASTCLEELDELKTQGVDEGTIRDLSAGVYVGGADTPPVVLQDFILAMVLHPHVLKKAQEEIDQLLGGERLPQYSDRPNLPYVSAVFKEIVRWRPPTPLSIPHRSMQDDVYEGYFIPAGTAVIENVWAMSRDESIYPDPETFNPERFIKDGHINPEVQDPEKFMSGHGRRYVSQRFAVDRHRPISPPATRFLMHVFLVSFIAFALESISQPE</sequence>
<keyword evidence="2" id="KW-1185">Reference proteome</keyword>
<evidence type="ECO:0000313" key="2">
    <source>
        <dbReference type="Proteomes" id="UP000886501"/>
    </source>
</evidence>